<keyword evidence="1" id="KW-0472">Membrane</keyword>
<evidence type="ECO:0000313" key="3">
    <source>
        <dbReference type="Proteomes" id="UP001203297"/>
    </source>
</evidence>
<protein>
    <submittedName>
        <fullName evidence="2">Uncharacterized protein</fullName>
    </submittedName>
</protein>
<keyword evidence="3" id="KW-1185">Reference proteome</keyword>
<evidence type="ECO:0000313" key="2">
    <source>
        <dbReference type="EMBL" id="KAI0301192.1"/>
    </source>
</evidence>
<dbReference type="EMBL" id="WTXG01000015">
    <property type="protein sequence ID" value="KAI0301192.1"/>
    <property type="molecule type" value="Genomic_DNA"/>
</dbReference>
<sequence length="99" mass="11730">MSRISFFWGGEGRGMQCFLSFFLSFFLLFPLTRLALVKSILGCMYFREKDWTLTLLTKAPPFLSLPFFFFLLATFFFFFTSLYVCSTVNDGVIPWLYYR</sequence>
<feature type="transmembrane region" description="Helical" evidence="1">
    <location>
        <begin position="63"/>
        <end position="85"/>
    </location>
</feature>
<keyword evidence="1" id="KW-1133">Transmembrane helix</keyword>
<name>A0AAD4QNS5_9AGAM</name>
<dbReference type="Proteomes" id="UP001203297">
    <property type="component" value="Unassembled WGS sequence"/>
</dbReference>
<organism evidence="2 3">
    <name type="scientific">Multifurca ochricompacta</name>
    <dbReference type="NCBI Taxonomy" id="376703"/>
    <lineage>
        <taxon>Eukaryota</taxon>
        <taxon>Fungi</taxon>
        <taxon>Dikarya</taxon>
        <taxon>Basidiomycota</taxon>
        <taxon>Agaricomycotina</taxon>
        <taxon>Agaricomycetes</taxon>
        <taxon>Russulales</taxon>
        <taxon>Russulaceae</taxon>
        <taxon>Multifurca</taxon>
    </lineage>
</organism>
<gene>
    <name evidence="2" type="ORF">B0F90DRAFT_1720146</name>
</gene>
<reference evidence="2" key="1">
    <citation type="journal article" date="2022" name="New Phytol.">
        <title>Evolutionary transition to the ectomycorrhizal habit in the genomes of a hyperdiverse lineage of mushroom-forming fungi.</title>
        <authorList>
            <person name="Looney B."/>
            <person name="Miyauchi S."/>
            <person name="Morin E."/>
            <person name="Drula E."/>
            <person name="Courty P.E."/>
            <person name="Kohler A."/>
            <person name="Kuo A."/>
            <person name="LaButti K."/>
            <person name="Pangilinan J."/>
            <person name="Lipzen A."/>
            <person name="Riley R."/>
            <person name="Andreopoulos W."/>
            <person name="He G."/>
            <person name="Johnson J."/>
            <person name="Nolan M."/>
            <person name="Tritt A."/>
            <person name="Barry K.W."/>
            <person name="Grigoriev I.V."/>
            <person name="Nagy L.G."/>
            <person name="Hibbett D."/>
            <person name="Henrissat B."/>
            <person name="Matheny P.B."/>
            <person name="Labbe J."/>
            <person name="Martin F.M."/>
        </authorList>
    </citation>
    <scope>NUCLEOTIDE SEQUENCE</scope>
    <source>
        <strain evidence="2">BPL690</strain>
    </source>
</reference>
<keyword evidence="1" id="KW-0812">Transmembrane</keyword>
<comment type="caution">
    <text evidence="2">The sequence shown here is derived from an EMBL/GenBank/DDBJ whole genome shotgun (WGS) entry which is preliminary data.</text>
</comment>
<dbReference type="AlphaFoldDB" id="A0AAD4QNS5"/>
<accession>A0AAD4QNS5</accession>
<evidence type="ECO:0000256" key="1">
    <source>
        <dbReference type="SAM" id="Phobius"/>
    </source>
</evidence>
<proteinExistence type="predicted"/>